<evidence type="ECO:0000313" key="2">
    <source>
        <dbReference type="EMBL" id="TNB57652.1"/>
    </source>
</evidence>
<protein>
    <submittedName>
        <fullName evidence="2">Uncharacterized protein</fullName>
    </submittedName>
</protein>
<dbReference type="RefSeq" id="WP_139021873.1">
    <property type="nucleotide sequence ID" value="NZ_JANKHQ010000017.1"/>
</dbReference>
<evidence type="ECO:0000256" key="1">
    <source>
        <dbReference type="SAM" id="Phobius"/>
    </source>
</evidence>
<dbReference type="EMBL" id="VDBS01000035">
    <property type="protein sequence ID" value="TNB57652.1"/>
    <property type="molecule type" value="Genomic_DNA"/>
</dbReference>
<proteinExistence type="predicted"/>
<reference evidence="3 5" key="2">
    <citation type="submission" date="2019-08" db="EMBL/GenBank/DDBJ databases">
        <title>Rapid identification of Enteric Bacteria from Whole Genome Sequences (WGS) using Average Nucleotide Identity (ANI).</title>
        <authorList>
            <person name="Lane C."/>
        </authorList>
    </citation>
    <scope>NUCLEOTIDE SEQUENCE [LARGE SCALE GENOMIC DNA]</scope>
    <source>
        <strain evidence="3 5">D4984</strain>
    </source>
</reference>
<feature type="transmembrane region" description="Helical" evidence="1">
    <location>
        <begin position="12"/>
        <end position="33"/>
    </location>
</feature>
<reference evidence="2 4" key="1">
    <citation type="submission" date="2019-05" db="EMBL/GenBank/DDBJ databases">
        <title>Draft genomes of eight strains of Campylobacter helveticus isolated from cats and a dog in New Zealand.</title>
        <authorList>
            <person name="Bojanic K."/>
            <person name="Midwinter A.C."/>
            <person name="Biggs P.J."/>
            <person name="Acke E."/>
            <person name="Cornelius A.J."/>
            <person name="Marshall J.C."/>
        </authorList>
    </citation>
    <scope>NUCLEOTIDE SEQUENCE [LARGE SCALE GENOMIC DNA]</scope>
    <source>
        <strain evidence="2 4">ACP123b</strain>
    </source>
</reference>
<keyword evidence="1" id="KW-1133">Transmembrane helix</keyword>
<comment type="caution">
    <text evidence="2">The sequence shown here is derived from an EMBL/GenBank/DDBJ whole genome shotgun (WGS) entry which is preliminary data.</text>
</comment>
<feature type="transmembrane region" description="Helical" evidence="1">
    <location>
        <begin position="39"/>
        <end position="64"/>
    </location>
</feature>
<dbReference type="EMBL" id="VRMA01000003">
    <property type="protein sequence ID" value="TXK60664.1"/>
    <property type="molecule type" value="Genomic_DNA"/>
</dbReference>
<dbReference type="Proteomes" id="UP000321317">
    <property type="component" value="Unassembled WGS sequence"/>
</dbReference>
<keyword evidence="1" id="KW-0472">Membrane</keyword>
<dbReference type="AlphaFoldDB" id="A0AAX2UJR3"/>
<accession>A0AAX2UJR3</accession>
<sequence>MELEKVKIKIEFFKTFLLAFLTALFGMFAYIVVNFKLLALWQIYLTLFGIVTTLCIIAILLRLLKKEFKCLKDLK</sequence>
<keyword evidence="1" id="KW-0812">Transmembrane</keyword>
<name>A0AAX2UJR3_9BACT</name>
<organism evidence="2 4">
    <name type="scientific">Campylobacter helveticus</name>
    <dbReference type="NCBI Taxonomy" id="28898"/>
    <lineage>
        <taxon>Bacteria</taxon>
        <taxon>Pseudomonadati</taxon>
        <taxon>Campylobacterota</taxon>
        <taxon>Epsilonproteobacteria</taxon>
        <taxon>Campylobacterales</taxon>
        <taxon>Campylobacteraceae</taxon>
        <taxon>Campylobacter</taxon>
    </lineage>
</organism>
<evidence type="ECO:0000313" key="5">
    <source>
        <dbReference type="Proteomes" id="UP000321317"/>
    </source>
</evidence>
<dbReference type="Proteomes" id="UP000306813">
    <property type="component" value="Unassembled WGS sequence"/>
</dbReference>
<gene>
    <name evidence="2" type="ORF">FDW42_04565</name>
    <name evidence="3" type="ORF">FVD16_00820</name>
</gene>
<keyword evidence="5" id="KW-1185">Reference proteome</keyword>
<evidence type="ECO:0000313" key="3">
    <source>
        <dbReference type="EMBL" id="TXK60664.1"/>
    </source>
</evidence>
<evidence type="ECO:0000313" key="4">
    <source>
        <dbReference type="Proteomes" id="UP000306813"/>
    </source>
</evidence>